<dbReference type="SUPFAM" id="SSF54211">
    <property type="entry name" value="Ribosomal protein S5 domain 2-like"/>
    <property type="match status" value="1"/>
</dbReference>
<sequence>MSNEFDYGTGRRKNATARTRLYAGSGQITVNGRPYDEYFPRKTLQMIIRQPLELVKMLEKFDVKVNVAGGGMSGQALAVRHGISRALLEVDADMRPTLKKAGFLTRDARKKERKKYGQRGARARFQYSKR</sequence>
<keyword evidence="2 5" id="KW-0689">Ribosomal protein</keyword>
<dbReference type="InterPro" id="IPR020568">
    <property type="entry name" value="Ribosomal_Su5_D2-typ_SF"/>
</dbReference>
<dbReference type="Gene3D" id="3.30.230.10">
    <property type="match status" value="1"/>
</dbReference>
<evidence type="ECO:0000256" key="4">
    <source>
        <dbReference type="ARBA" id="ARBA00035259"/>
    </source>
</evidence>
<dbReference type="Proteomes" id="UP000091979">
    <property type="component" value="Unassembled WGS sequence"/>
</dbReference>
<gene>
    <name evidence="5" type="primary">rpsI</name>
    <name evidence="8" type="ORF">SP90_06660</name>
</gene>
<organism evidence="8 9">
    <name type="scientific">Halodesulfovibrio spirochaetisodalis</name>
    <dbReference type="NCBI Taxonomy" id="1560234"/>
    <lineage>
        <taxon>Bacteria</taxon>
        <taxon>Pseudomonadati</taxon>
        <taxon>Thermodesulfobacteriota</taxon>
        <taxon>Desulfovibrionia</taxon>
        <taxon>Desulfovibrionales</taxon>
        <taxon>Desulfovibrionaceae</taxon>
        <taxon>Halodesulfovibrio</taxon>
    </lineage>
</organism>
<dbReference type="GO" id="GO:0022627">
    <property type="term" value="C:cytosolic small ribosomal subunit"/>
    <property type="evidence" value="ECO:0007669"/>
    <property type="project" value="TreeGrafter"/>
</dbReference>
<evidence type="ECO:0000256" key="5">
    <source>
        <dbReference type="HAMAP-Rule" id="MF_00532"/>
    </source>
</evidence>
<dbReference type="RefSeq" id="WP_066853837.1">
    <property type="nucleotide sequence ID" value="NZ_JXMS01000009.1"/>
</dbReference>
<dbReference type="Pfam" id="PF00380">
    <property type="entry name" value="Ribosomal_S9"/>
    <property type="match status" value="1"/>
</dbReference>
<dbReference type="PATRIC" id="fig|1560234.3.peg.3306"/>
<name>A0A1B7XEN9_9BACT</name>
<dbReference type="InterPro" id="IPR020574">
    <property type="entry name" value="Ribosomal_uS9_CS"/>
</dbReference>
<evidence type="ECO:0000256" key="6">
    <source>
        <dbReference type="RuleBase" id="RU003815"/>
    </source>
</evidence>
<evidence type="ECO:0000256" key="2">
    <source>
        <dbReference type="ARBA" id="ARBA00022980"/>
    </source>
</evidence>
<dbReference type="HAMAP" id="MF_00532_B">
    <property type="entry name" value="Ribosomal_uS9_B"/>
    <property type="match status" value="1"/>
</dbReference>
<keyword evidence="9" id="KW-1185">Reference proteome</keyword>
<dbReference type="PROSITE" id="PS00360">
    <property type="entry name" value="RIBOSOMAL_S9"/>
    <property type="match status" value="1"/>
</dbReference>
<reference evidence="8 9" key="1">
    <citation type="submission" date="2015-01" db="EMBL/GenBank/DDBJ databases">
        <title>Desulfovibrio sp. JC271 draft genome sequence.</title>
        <authorList>
            <person name="Shivani Y."/>
            <person name="Subhash Y."/>
            <person name="Sasikala C."/>
            <person name="Ramana C.V."/>
        </authorList>
    </citation>
    <scope>NUCLEOTIDE SEQUENCE [LARGE SCALE GENOMIC DNA]</scope>
    <source>
        <strain evidence="8 9">JC271</strain>
    </source>
</reference>
<evidence type="ECO:0000256" key="1">
    <source>
        <dbReference type="ARBA" id="ARBA00005251"/>
    </source>
</evidence>
<dbReference type="InterPro" id="IPR023035">
    <property type="entry name" value="Ribosomal_uS9_bac/plastid"/>
</dbReference>
<accession>A0A1B7XEN9</accession>
<dbReference type="GO" id="GO:0003723">
    <property type="term" value="F:RNA binding"/>
    <property type="evidence" value="ECO:0007669"/>
    <property type="project" value="TreeGrafter"/>
</dbReference>
<protein>
    <recommendedName>
        <fullName evidence="4 5">Small ribosomal subunit protein uS9</fullName>
    </recommendedName>
</protein>
<dbReference type="AlphaFoldDB" id="A0A1B7XEN9"/>
<comment type="caution">
    <text evidence="8">The sequence shown here is derived from an EMBL/GenBank/DDBJ whole genome shotgun (WGS) entry which is preliminary data.</text>
</comment>
<comment type="similarity">
    <text evidence="1 5 6">Belongs to the universal ribosomal protein uS9 family.</text>
</comment>
<evidence type="ECO:0000313" key="8">
    <source>
        <dbReference type="EMBL" id="OBQ52649.1"/>
    </source>
</evidence>
<dbReference type="GO" id="GO:0006412">
    <property type="term" value="P:translation"/>
    <property type="evidence" value="ECO:0007669"/>
    <property type="project" value="UniProtKB-UniRule"/>
</dbReference>
<evidence type="ECO:0000256" key="3">
    <source>
        <dbReference type="ARBA" id="ARBA00023274"/>
    </source>
</evidence>
<dbReference type="NCBIfam" id="NF001099">
    <property type="entry name" value="PRK00132.1"/>
    <property type="match status" value="1"/>
</dbReference>
<dbReference type="InterPro" id="IPR014721">
    <property type="entry name" value="Ribsml_uS5_D2-typ_fold_subgr"/>
</dbReference>
<dbReference type="EMBL" id="JXMS01000009">
    <property type="protein sequence ID" value="OBQ52649.1"/>
    <property type="molecule type" value="Genomic_DNA"/>
</dbReference>
<proteinExistence type="inferred from homology"/>
<dbReference type="STRING" id="1560234.SP90_06660"/>
<dbReference type="OrthoDB" id="9803965at2"/>
<dbReference type="GO" id="GO:0003735">
    <property type="term" value="F:structural constituent of ribosome"/>
    <property type="evidence" value="ECO:0007669"/>
    <property type="project" value="InterPro"/>
</dbReference>
<keyword evidence="3 5" id="KW-0687">Ribonucleoprotein</keyword>
<dbReference type="InterPro" id="IPR000754">
    <property type="entry name" value="Ribosomal_uS9"/>
</dbReference>
<dbReference type="PANTHER" id="PTHR21569">
    <property type="entry name" value="RIBOSOMAL PROTEIN S9"/>
    <property type="match status" value="1"/>
</dbReference>
<dbReference type="FunFam" id="3.30.230.10:FF:000001">
    <property type="entry name" value="30S ribosomal protein S9"/>
    <property type="match status" value="1"/>
</dbReference>
<evidence type="ECO:0000256" key="7">
    <source>
        <dbReference type="SAM" id="MobiDB-lite"/>
    </source>
</evidence>
<feature type="region of interest" description="Disordered" evidence="7">
    <location>
        <begin position="105"/>
        <end position="130"/>
    </location>
</feature>
<dbReference type="PANTHER" id="PTHR21569:SF1">
    <property type="entry name" value="SMALL RIBOSOMAL SUBUNIT PROTEIN US9M"/>
    <property type="match status" value="1"/>
</dbReference>
<evidence type="ECO:0000313" key="9">
    <source>
        <dbReference type="Proteomes" id="UP000091979"/>
    </source>
</evidence>